<dbReference type="SUPFAM" id="SSF88659">
    <property type="entry name" value="Sigma3 and sigma4 domains of RNA polymerase sigma factors"/>
    <property type="match status" value="1"/>
</dbReference>
<reference evidence="2" key="1">
    <citation type="submission" date="2009-01" db="EMBL/GenBank/DDBJ databases">
        <title>Complete sequence of plasmid1 Cyanothece sp. PCC 7425.</title>
        <authorList>
            <consortium name="US DOE Joint Genome Institute"/>
            <person name="Lucas S."/>
            <person name="Copeland A."/>
            <person name="Lapidus A."/>
            <person name="Glavina del Rio T."/>
            <person name="Dalin E."/>
            <person name="Tice H."/>
            <person name="Bruce D."/>
            <person name="Goodwin L."/>
            <person name="Pitluck S."/>
            <person name="Sims D."/>
            <person name="Meineke L."/>
            <person name="Brettin T."/>
            <person name="Detter J.C."/>
            <person name="Han C."/>
            <person name="Larimer F."/>
            <person name="Land M."/>
            <person name="Hauser L."/>
            <person name="Kyrpides N."/>
            <person name="Ovchinnikova G."/>
            <person name="Liberton M."/>
            <person name="Stoeckel J."/>
            <person name="Banerjee A."/>
            <person name="Singh A."/>
            <person name="Page L."/>
            <person name="Sato H."/>
            <person name="Zhao L."/>
            <person name="Sherman L."/>
            <person name="Pakrasi H."/>
            <person name="Richardson P."/>
        </authorList>
    </citation>
    <scope>NUCLEOTIDE SEQUENCE</scope>
    <source>
        <strain evidence="2">PCC 7425</strain>
        <plasmid evidence="2">pP742501</plasmid>
    </source>
</reference>
<dbReference type="Gene3D" id="1.10.10.10">
    <property type="entry name" value="Winged helix-like DNA-binding domain superfamily/Winged helix DNA-binding domain"/>
    <property type="match status" value="1"/>
</dbReference>
<accession>B8HZ29</accession>
<gene>
    <name evidence="2" type="ordered locus">Cyan7425_5418</name>
</gene>
<dbReference type="InterPro" id="IPR013249">
    <property type="entry name" value="RNA_pol_sigma70_r4_t2"/>
</dbReference>
<dbReference type="HOGENOM" id="CLU_1048552_0_0_3"/>
<dbReference type="InterPro" id="IPR014284">
    <property type="entry name" value="RNA_pol_sigma-70_dom"/>
</dbReference>
<dbReference type="GO" id="GO:0006352">
    <property type="term" value="P:DNA-templated transcription initiation"/>
    <property type="evidence" value="ECO:0007669"/>
    <property type="project" value="InterPro"/>
</dbReference>
<keyword evidence="2" id="KW-0614">Plasmid</keyword>
<dbReference type="Pfam" id="PF08281">
    <property type="entry name" value="Sigma70_r4_2"/>
    <property type="match status" value="1"/>
</dbReference>
<dbReference type="GO" id="GO:0016987">
    <property type="term" value="F:sigma factor activity"/>
    <property type="evidence" value="ECO:0007669"/>
    <property type="project" value="InterPro"/>
</dbReference>
<geneLocation type="plasmid" evidence="2">
    <name>pP742501</name>
</geneLocation>
<evidence type="ECO:0000313" key="2">
    <source>
        <dbReference type="EMBL" id="ACL47677.1"/>
    </source>
</evidence>
<organism evidence="2">
    <name type="scientific">Cyanothece sp. (strain PCC 7425 / ATCC 29141)</name>
    <dbReference type="NCBI Taxonomy" id="395961"/>
    <lineage>
        <taxon>Bacteria</taxon>
        <taxon>Bacillati</taxon>
        <taxon>Cyanobacteriota</taxon>
        <taxon>Cyanophyceae</taxon>
        <taxon>Gomontiellales</taxon>
        <taxon>Cyanothecaceae</taxon>
        <taxon>Cyanothece</taxon>
    </lineage>
</organism>
<dbReference type="SUPFAM" id="SSF88946">
    <property type="entry name" value="Sigma2 domain of RNA polymerase sigma factors"/>
    <property type="match status" value="1"/>
</dbReference>
<dbReference type="EMBL" id="CP001345">
    <property type="protein sequence ID" value="ACL47677.1"/>
    <property type="molecule type" value="Genomic_DNA"/>
</dbReference>
<protein>
    <submittedName>
        <fullName evidence="2">RNA polymerase, sigma-24 subunit, ECF subfamily</fullName>
    </submittedName>
</protein>
<dbReference type="InterPro" id="IPR013325">
    <property type="entry name" value="RNA_pol_sigma_r2"/>
</dbReference>
<name>B8HZ29_CYAP4</name>
<sequence length="265" mass="29466">MLTCTSFSLQSDHRLIQICQSFFGVTTTSVSAIDRRTADRAFAELLSRYHQWLWKQIHKLPGLDESEAYSAALEGFRRAIITFDLSSGYALVTWASHCVRSALTAVFAREQRQAAKVERVAAIAPLVHEDELIDPFEMEQLHRDLQHLQIAITQLSTATQAIITMRTTGMSFVQISQELGKSASAVRMSYNRALKSLQRLLSLPSSAQFGFGVDTDSSCRDFSSRRLSEGVRLENEPAIWSRSLATGTEPCIYDPPEGSIALCTG</sequence>
<dbReference type="GO" id="GO:0003677">
    <property type="term" value="F:DNA binding"/>
    <property type="evidence" value="ECO:0007669"/>
    <property type="project" value="InterPro"/>
</dbReference>
<proteinExistence type="predicted"/>
<dbReference type="InterPro" id="IPR013324">
    <property type="entry name" value="RNA_pol_sigma_r3/r4-like"/>
</dbReference>
<dbReference type="AlphaFoldDB" id="B8HZ29"/>
<dbReference type="KEGG" id="cyn:Cyan7425_5418"/>
<dbReference type="InterPro" id="IPR036388">
    <property type="entry name" value="WH-like_DNA-bd_sf"/>
</dbReference>
<feature type="domain" description="RNA polymerase sigma factor 70 region 4 type 2" evidence="1">
    <location>
        <begin position="151"/>
        <end position="197"/>
    </location>
</feature>
<evidence type="ECO:0000259" key="1">
    <source>
        <dbReference type="Pfam" id="PF08281"/>
    </source>
</evidence>
<dbReference type="NCBIfam" id="TIGR02937">
    <property type="entry name" value="sigma70-ECF"/>
    <property type="match status" value="1"/>
</dbReference>